<gene>
    <name evidence="3" type="ORF">Tsubulata_008857</name>
</gene>
<dbReference type="Pfam" id="PF14111">
    <property type="entry name" value="DUF4283"/>
    <property type="match status" value="1"/>
</dbReference>
<evidence type="ECO:0000313" key="3">
    <source>
        <dbReference type="EMBL" id="KAJ4824113.1"/>
    </source>
</evidence>
<evidence type="ECO:0000256" key="1">
    <source>
        <dbReference type="SAM" id="MobiDB-lite"/>
    </source>
</evidence>
<reference evidence="3" key="2">
    <citation type="journal article" date="2023" name="Plants (Basel)">
        <title>Annotation of the Turnera subulata (Passifloraceae) Draft Genome Reveals the S-Locus Evolved after the Divergence of Turneroideae from Passifloroideae in a Stepwise Manner.</title>
        <authorList>
            <person name="Henning P.M."/>
            <person name="Roalson E.H."/>
            <person name="Mir W."/>
            <person name="McCubbin A.G."/>
            <person name="Shore J.S."/>
        </authorList>
    </citation>
    <scope>NUCLEOTIDE SEQUENCE</scope>
    <source>
        <strain evidence="3">F60SS</strain>
    </source>
</reference>
<evidence type="ECO:0000259" key="2">
    <source>
        <dbReference type="Pfam" id="PF14111"/>
    </source>
</evidence>
<dbReference type="Proteomes" id="UP001141552">
    <property type="component" value="Unassembled WGS sequence"/>
</dbReference>
<feature type="domain" description="DUF4283" evidence="2">
    <location>
        <begin position="34"/>
        <end position="103"/>
    </location>
</feature>
<evidence type="ECO:0000313" key="4">
    <source>
        <dbReference type="Proteomes" id="UP001141552"/>
    </source>
</evidence>
<feature type="region of interest" description="Disordered" evidence="1">
    <location>
        <begin position="145"/>
        <end position="174"/>
    </location>
</feature>
<comment type="caution">
    <text evidence="3">The sequence shown here is derived from an EMBL/GenBank/DDBJ whole genome shotgun (WGS) entry which is preliminary data.</text>
</comment>
<name>A0A9Q0J0P0_9ROSI</name>
<protein>
    <recommendedName>
        <fullName evidence="2">DUF4283 domain-containing protein</fullName>
    </recommendedName>
</protein>
<accession>A0A9Q0J0P0</accession>
<dbReference type="OrthoDB" id="1838260at2759"/>
<reference evidence="3" key="1">
    <citation type="submission" date="2022-02" db="EMBL/GenBank/DDBJ databases">
        <authorList>
            <person name="Henning P.M."/>
            <person name="McCubbin A.G."/>
            <person name="Shore J.S."/>
        </authorList>
    </citation>
    <scope>NUCLEOTIDE SEQUENCE</scope>
    <source>
        <strain evidence="3">F60SS</strain>
        <tissue evidence="3">Leaves</tissue>
    </source>
</reference>
<dbReference type="InterPro" id="IPR025558">
    <property type="entry name" value="DUF4283"/>
</dbReference>
<organism evidence="3 4">
    <name type="scientific">Turnera subulata</name>
    <dbReference type="NCBI Taxonomy" id="218843"/>
    <lineage>
        <taxon>Eukaryota</taxon>
        <taxon>Viridiplantae</taxon>
        <taxon>Streptophyta</taxon>
        <taxon>Embryophyta</taxon>
        <taxon>Tracheophyta</taxon>
        <taxon>Spermatophyta</taxon>
        <taxon>Magnoliopsida</taxon>
        <taxon>eudicotyledons</taxon>
        <taxon>Gunneridae</taxon>
        <taxon>Pentapetalae</taxon>
        <taxon>rosids</taxon>
        <taxon>fabids</taxon>
        <taxon>Malpighiales</taxon>
        <taxon>Passifloraceae</taxon>
        <taxon>Turnera</taxon>
    </lineage>
</organism>
<keyword evidence="4" id="KW-1185">Reference proteome</keyword>
<proteinExistence type="predicted"/>
<sequence length="250" mass="28155">MEAEEEDFVHDLGSLELGDHDANVDHTGNGMLSKLYLVGVLSTRKSFSVGVIKSQMKKAWVRKGDFTVIDKSNNIFLVGFQLEEDREDALEGSSWLVSNQYFFTPARISQLDSVFPKVIEVETSLDNILEWHGYIKFRVEKKPKKKSKGSSEKKARNSDDDVTGPPPVNVPEDPSSAIKEVTAAIHQEWIDSLATLAKEISPDALVKPTSNRTKWKELARNTQLVYNPNVDEVEMRKNVEEHGVPFVKIL</sequence>
<feature type="compositionally biased region" description="Basic and acidic residues" evidence="1">
    <location>
        <begin position="149"/>
        <end position="159"/>
    </location>
</feature>
<dbReference type="AlphaFoldDB" id="A0A9Q0J0P0"/>
<dbReference type="EMBL" id="JAKUCV010007264">
    <property type="protein sequence ID" value="KAJ4824113.1"/>
    <property type="molecule type" value="Genomic_DNA"/>
</dbReference>